<feature type="transmembrane region" description="Helical" evidence="5">
    <location>
        <begin position="30"/>
        <end position="57"/>
    </location>
</feature>
<protein>
    <recommendedName>
        <fullName evidence="5">Probable magnesium transporter</fullName>
    </recommendedName>
</protein>
<feature type="non-terminal residue" evidence="6">
    <location>
        <position position="1"/>
    </location>
</feature>
<dbReference type="AlphaFoldDB" id="A0AA41S0T8"/>
<accession>A0AA41S0T8</accession>
<evidence type="ECO:0000313" key="7">
    <source>
        <dbReference type="Proteomes" id="UP001177140"/>
    </source>
</evidence>
<dbReference type="GO" id="GO:0005886">
    <property type="term" value="C:plasma membrane"/>
    <property type="evidence" value="ECO:0007669"/>
    <property type="project" value="UniProtKB-SubCell"/>
</dbReference>
<comment type="similarity">
    <text evidence="5">Belongs to the NIPA (TC 2.A.7) family.</text>
</comment>
<dbReference type="GO" id="GO:0005769">
    <property type="term" value="C:early endosome"/>
    <property type="evidence" value="ECO:0007669"/>
    <property type="project" value="UniProtKB-SubCell"/>
</dbReference>
<keyword evidence="5" id="KW-0813">Transport</keyword>
<feature type="transmembrane region" description="Helical" evidence="5">
    <location>
        <begin position="69"/>
        <end position="86"/>
    </location>
</feature>
<evidence type="ECO:0000256" key="2">
    <source>
        <dbReference type="ARBA" id="ARBA00022692"/>
    </source>
</evidence>
<comment type="subunit">
    <text evidence="5">Homodimer.</text>
</comment>
<dbReference type="PANTHER" id="PTHR12570">
    <property type="match status" value="1"/>
</dbReference>
<dbReference type="Pfam" id="PF05653">
    <property type="entry name" value="Mg_trans_NIPA"/>
    <property type="match status" value="1"/>
</dbReference>
<comment type="subcellular location">
    <subcellularLocation>
        <location evidence="5">Cell membrane</location>
        <topology evidence="5">Multi-pass membrane protein</topology>
    </subcellularLocation>
    <subcellularLocation>
        <location evidence="5">Early endosome</location>
    </subcellularLocation>
    <subcellularLocation>
        <location evidence="1">Membrane</location>
        <topology evidence="1">Multi-pass membrane protein</topology>
    </subcellularLocation>
</comment>
<reference evidence="6" key="1">
    <citation type="submission" date="2022-03" db="EMBL/GenBank/DDBJ databases">
        <title>A functionally conserved STORR gene fusion in Papaver species that diverged 16.8 million years ago.</title>
        <authorList>
            <person name="Catania T."/>
        </authorList>
    </citation>
    <scope>NUCLEOTIDE SEQUENCE</scope>
    <source>
        <strain evidence="6">S-191538</strain>
    </source>
</reference>
<evidence type="ECO:0000256" key="3">
    <source>
        <dbReference type="ARBA" id="ARBA00022989"/>
    </source>
</evidence>
<dbReference type="EMBL" id="JAJJMA010046178">
    <property type="protein sequence ID" value="MCL7025508.1"/>
    <property type="molecule type" value="Genomic_DNA"/>
</dbReference>
<gene>
    <name evidence="6" type="ORF">MKW94_022680</name>
</gene>
<keyword evidence="2 5" id="KW-0812">Transmembrane</keyword>
<keyword evidence="5" id="KW-1003">Cell membrane</keyword>
<keyword evidence="5" id="KW-0460">Magnesium</keyword>
<evidence type="ECO:0000313" key="6">
    <source>
        <dbReference type="EMBL" id="MCL7025508.1"/>
    </source>
</evidence>
<keyword evidence="3 5" id="KW-1133">Transmembrane helix</keyword>
<organism evidence="6 7">
    <name type="scientific">Papaver nudicaule</name>
    <name type="common">Iceland poppy</name>
    <dbReference type="NCBI Taxonomy" id="74823"/>
    <lineage>
        <taxon>Eukaryota</taxon>
        <taxon>Viridiplantae</taxon>
        <taxon>Streptophyta</taxon>
        <taxon>Embryophyta</taxon>
        <taxon>Tracheophyta</taxon>
        <taxon>Spermatophyta</taxon>
        <taxon>Magnoliopsida</taxon>
        <taxon>Ranunculales</taxon>
        <taxon>Papaveraceae</taxon>
        <taxon>Papaveroideae</taxon>
        <taxon>Papaver</taxon>
    </lineage>
</organism>
<feature type="transmembrane region" description="Helical" evidence="5">
    <location>
        <begin position="101"/>
        <end position="119"/>
    </location>
</feature>
<comment type="caution">
    <text evidence="5">Lacks conserved residue(s) required for the propagation of feature annotation.</text>
</comment>
<dbReference type="InterPro" id="IPR008521">
    <property type="entry name" value="Mg_trans_NIPA"/>
</dbReference>
<dbReference type="Proteomes" id="UP001177140">
    <property type="component" value="Unassembled WGS sequence"/>
</dbReference>
<evidence type="ECO:0000256" key="4">
    <source>
        <dbReference type="ARBA" id="ARBA00023136"/>
    </source>
</evidence>
<keyword evidence="5" id="KW-0967">Endosome</keyword>
<keyword evidence="7" id="KW-1185">Reference proteome</keyword>
<feature type="non-terminal residue" evidence="6">
    <location>
        <position position="120"/>
    </location>
</feature>
<evidence type="ECO:0000256" key="1">
    <source>
        <dbReference type="ARBA" id="ARBA00004141"/>
    </source>
</evidence>
<proteinExistence type="inferred from homology"/>
<dbReference type="PANTHER" id="PTHR12570:SF11">
    <property type="entry name" value="MAGNESIUM TRANSPORTER NIPA6-RELATED"/>
    <property type="match status" value="1"/>
</dbReference>
<evidence type="ECO:0000256" key="5">
    <source>
        <dbReference type="RuleBase" id="RU363078"/>
    </source>
</evidence>
<dbReference type="GO" id="GO:0015095">
    <property type="term" value="F:magnesium ion transmembrane transporter activity"/>
    <property type="evidence" value="ECO:0007669"/>
    <property type="project" value="UniProtKB-UniRule"/>
</dbReference>
<keyword evidence="4 5" id="KW-0472">Membrane</keyword>
<comment type="caution">
    <text evidence="6">The sequence shown here is derived from an EMBL/GenBank/DDBJ whole genome shotgun (WGS) entry which is preliminary data.</text>
</comment>
<name>A0AA41S0T8_PAPNU</name>
<sequence length="120" mass="13224">FLFYAGAIVSIVLALMLYFEPRYGQTNVLVYVGICSFVGSMTGMSIKAIGIAIKLSLEGISQLSYPQTWFFFTVAVICVITQLNYLNKALDTFNTAIVSPVYYVVSFTTLTIVASAIMFK</sequence>
<comment type="function">
    <text evidence="5">Acts as a Mg(2+) transporter. Can also transport other divalent cations such as Fe(2+), Sr(2+), Ba(2+), Mn(2+) and Co(2+) but to a much less extent than Mg(2+).</text>
</comment>
<keyword evidence="5" id="KW-0406">Ion transport</keyword>